<dbReference type="AlphaFoldDB" id="A0AAE0EAV9"/>
<evidence type="ECO:0000256" key="3">
    <source>
        <dbReference type="PROSITE-ProRule" id="PRU00708"/>
    </source>
</evidence>
<dbReference type="InterPro" id="IPR032867">
    <property type="entry name" value="DYW_dom"/>
</dbReference>
<dbReference type="GO" id="GO:0008270">
    <property type="term" value="F:zinc ion binding"/>
    <property type="evidence" value="ECO:0007669"/>
    <property type="project" value="InterPro"/>
</dbReference>
<dbReference type="Pfam" id="PF20430">
    <property type="entry name" value="Eplus_motif"/>
    <property type="match status" value="1"/>
</dbReference>
<dbReference type="InterPro" id="IPR046960">
    <property type="entry name" value="PPR_At4g14850-like_plant"/>
</dbReference>
<reference evidence="5" key="1">
    <citation type="journal article" date="2023" name="Plant J.">
        <title>Genome sequences and population genomics provide insights into the demographic history, inbreeding, and mutation load of two 'living fossil' tree species of Dipteronia.</title>
        <authorList>
            <person name="Feng Y."/>
            <person name="Comes H.P."/>
            <person name="Chen J."/>
            <person name="Zhu S."/>
            <person name="Lu R."/>
            <person name="Zhang X."/>
            <person name="Li P."/>
            <person name="Qiu J."/>
            <person name="Olsen K.M."/>
            <person name="Qiu Y."/>
        </authorList>
    </citation>
    <scope>NUCLEOTIDE SEQUENCE</scope>
    <source>
        <strain evidence="5">NBL</strain>
    </source>
</reference>
<evidence type="ECO:0000313" key="5">
    <source>
        <dbReference type="EMBL" id="KAK3221633.1"/>
    </source>
</evidence>
<keyword evidence="2" id="KW-0677">Repeat</keyword>
<protein>
    <recommendedName>
        <fullName evidence="4">DYW domain-containing protein</fullName>
    </recommendedName>
</protein>
<dbReference type="PANTHER" id="PTHR47926">
    <property type="entry name" value="PENTATRICOPEPTIDE REPEAT-CONTAINING PROTEIN"/>
    <property type="match status" value="1"/>
</dbReference>
<proteinExistence type="inferred from homology"/>
<dbReference type="PANTHER" id="PTHR47926:SF452">
    <property type="entry name" value="PENTATRICOPEPTIDE REPEAT-CONTAINING PROTEIN"/>
    <property type="match status" value="1"/>
</dbReference>
<dbReference type="Pfam" id="PF20431">
    <property type="entry name" value="E_motif"/>
    <property type="match status" value="1"/>
</dbReference>
<evidence type="ECO:0000313" key="6">
    <source>
        <dbReference type="Proteomes" id="UP001281410"/>
    </source>
</evidence>
<feature type="repeat" description="PPR" evidence="3">
    <location>
        <begin position="376"/>
        <end position="410"/>
    </location>
</feature>
<dbReference type="NCBIfam" id="TIGR00756">
    <property type="entry name" value="PPR"/>
    <property type="match status" value="4"/>
</dbReference>
<accession>A0AAE0EAV9</accession>
<dbReference type="Proteomes" id="UP001281410">
    <property type="component" value="Unassembled WGS sequence"/>
</dbReference>
<dbReference type="EMBL" id="JANJYJ010000003">
    <property type="protein sequence ID" value="KAK3221633.1"/>
    <property type="molecule type" value="Genomic_DNA"/>
</dbReference>
<dbReference type="GO" id="GO:0009451">
    <property type="term" value="P:RNA modification"/>
    <property type="evidence" value="ECO:0007669"/>
    <property type="project" value="InterPro"/>
</dbReference>
<dbReference type="SUPFAM" id="SSF48452">
    <property type="entry name" value="TPR-like"/>
    <property type="match status" value="1"/>
</dbReference>
<dbReference type="FunFam" id="1.25.40.10:FF:001104">
    <property type="entry name" value="Uncharacterized protein"/>
    <property type="match status" value="1"/>
</dbReference>
<feature type="repeat" description="PPR" evidence="3">
    <location>
        <begin position="477"/>
        <end position="511"/>
    </location>
</feature>
<dbReference type="Pfam" id="PF13041">
    <property type="entry name" value="PPR_2"/>
    <property type="match status" value="2"/>
</dbReference>
<dbReference type="InterPro" id="IPR002885">
    <property type="entry name" value="PPR_rpt"/>
</dbReference>
<dbReference type="GO" id="GO:0010467">
    <property type="term" value="P:gene expression"/>
    <property type="evidence" value="ECO:0007669"/>
    <property type="project" value="UniProtKB-ARBA"/>
</dbReference>
<dbReference type="FunFam" id="1.25.40.10:FF:000463">
    <property type="entry name" value="Pentatricopeptide repeat-containing protein"/>
    <property type="match status" value="1"/>
</dbReference>
<organism evidence="5 6">
    <name type="scientific">Dipteronia sinensis</name>
    <dbReference type="NCBI Taxonomy" id="43782"/>
    <lineage>
        <taxon>Eukaryota</taxon>
        <taxon>Viridiplantae</taxon>
        <taxon>Streptophyta</taxon>
        <taxon>Embryophyta</taxon>
        <taxon>Tracheophyta</taxon>
        <taxon>Spermatophyta</taxon>
        <taxon>Magnoliopsida</taxon>
        <taxon>eudicotyledons</taxon>
        <taxon>Gunneridae</taxon>
        <taxon>Pentapetalae</taxon>
        <taxon>rosids</taxon>
        <taxon>malvids</taxon>
        <taxon>Sapindales</taxon>
        <taxon>Sapindaceae</taxon>
        <taxon>Hippocastanoideae</taxon>
        <taxon>Acereae</taxon>
        <taxon>Dipteronia</taxon>
    </lineage>
</organism>
<dbReference type="InterPro" id="IPR011990">
    <property type="entry name" value="TPR-like_helical_dom_sf"/>
</dbReference>
<dbReference type="InterPro" id="IPR046849">
    <property type="entry name" value="E2_motif"/>
</dbReference>
<dbReference type="GO" id="GO:0016071">
    <property type="term" value="P:mRNA metabolic process"/>
    <property type="evidence" value="ECO:0007669"/>
    <property type="project" value="UniProtKB-ARBA"/>
</dbReference>
<dbReference type="InterPro" id="IPR046848">
    <property type="entry name" value="E_motif"/>
</dbReference>
<name>A0AAE0EAV9_9ROSI</name>
<dbReference type="GO" id="GO:0003723">
    <property type="term" value="F:RNA binding"/>
    <property type="evidence" value="ECO:0007669"/>
    <property type="project" value="InterPro"/>
</dbReference>
<gene>
    <name evidence="5" type="ORF">Dsin_008658</name>
</gene>
<dbReference type="PROSITE" id="PS51375">
    <property type="entry name" value="PPR"/>
    <property type="match status" value="4"/>
</dbReference>
<evidence type="ECO:0000256" key="1">
    <source>
        <dbReference type="ARBA" id="ARBA00006643"/>
    </source>
</evidence>
<comment type="caution">
    <text evidence="5">The sequence shown here is derived from an EMBL/GenBank/DDBJ whole genome shotgun (WGS) entry which is preliminary data.</text>
</comment>
<feature type="domain" description="DYW" evidence="4">
    <location>
        <begin position="692"/>
        <end position="784"/>
    </location>
</feature>
<dbReference type="Pfam" id="PF01535">
    <property type="entry name" value="PPR"/>
    <property type="match status" value="5"/>
</dbReference>
<feature type="repeat" description="PPR" evidence="3">
    <location>
        <begin position="275"/>
        <end position="309"/>
    </location>
</feature>
<evidence type="ECO:0000256" key="2">
    <source>
        <dbReference type="ARBA" id="ARBA00022737"/>
    </source>
</evidence>
<comment type="similarity">
    <text evidence="1">Belongs to the PPR family. PCMP-H subfamily.</text>
</comment>
<dbReference type="Gene3D" id="1.25.40.10">
    <property type="entry name" value="Tetratricopeptide repeat domain"/>
    <property type="match status" value="5"/>
</dbReference>
<dbReference type="FunFam" id="1.25.40.10:FF:000364">
    <property type="entry name" value="Pentatricopeptide repeat (PPR-like) superfamily protein"/>
    <property type="match status" value="1"/>
</dbReference>
<dbReference type="Pfam" id="PF14432">
    <property type="entry name" value="DYW_deaminase"/>
    <property type="match status" value="1"/>
</dbReference>
<keyword evidence="6" id="KW-1185">Reference proteome</keyword>
<sequence length="784" mass="87085">MSVRTSGTRNLLVSLLKGAKALTQLTQIHAQIIFNGLQNDLSTLTKLAHKLSDFDAMCYARDLFFSVPKPDLFLFNVIIRGFSSNNMPQSSIFLFTHLRKSTVLKPDKFTYSFTVSAASSWFDHGVGVLLHGQAIVDGYESDMFLGSALLDMYCRFSLVESARKVFDRIPVKDPILYNTMISGLMKNSCFEDSIWVFWEMLKNGENWLDSTSVAAVLPAVAELQELRLGMEIQCLGLKLGFHDHVYVLTGLVSLYSKCREIEKAKLLFREINRPDLICCNAMISGYSCNGETESSVMLFKKLLASGEKVKPSSIVGLVPVSFPFGHLRLTDSIHSFSVKTGIVSNSSVSSALTTVYSRLNKIETARQLFNESSEKSLASWNAMIAGYTQNGLTEQAISLFQEMQMSNIIPNPVTITSILSACAQLGALSMGKWVHGLVRIRKFESSIFVSTALIDMYAKCGSIVEARQLFDLMPEKNEVTWNAMISGYGLHGRGQEAIELFSEMMHSGIRPTGVTFLSTLYACSHAGLVREGNEIFQSMVHDHGFKPLAEHYACMVDILGRAGQLEKALEFIKGLPDEPGPPVWGALLGACMIHKDTNLACVASEKLFELDPENVGYYVLLSNIYSAEKNYPQAASVRQVVKKRKLAKTPGCTLIEVGETPHVFTSGDRSHPQTNAIYAKLEELSGKMREAGFQSETVTALHDVEEEEKELMVNLHSEKLAIAFGLIATESGNEIRIIKNLRVCLDCHMATKFISKITGRIIVVRDANRFHHFKDGVCSCRDYW</sequence>
<evidence type="ECO:0000259" key="4">
    <source>
        <dbReference type="Pfam" id="PF14432"/>
    </source>
</evidence>
<feature type="repeat" description="PPR" evidence="3">
    <location>
        <begin position="173"/>
        <end position="207"/>
    </location>
</feature>